<reference evidence="1" key="1">
    <citation type="journal article" date="2019" name="bioRxiv">
        <title>The Genome of the Zebra Mussel, Dreissena polymorpha: A Resource for Invasive Species Research.</title>
        <authorList>
            <person name="McCartney M.A."/>
            <person name="Auch B."/>
            <person name="Kono T."/>
            <person name="Mallez S."/>
            <person name="Zhang Y."/>
            <person name="Obille A."/>
            <person name="Becker A."/>
            <person name="Abrahante J.E."/>
            <person name="Garbe J."/>
            <person name="Badalamenti J.P."/>
            <person name="Herman A."/>
            <person name="Mangelson H."/>
            <person name="Liachko I."/>
            <person name="Sullivan S."/>
            <person name="Sone E.D."/>
            <person name="Koren S."/>
            <person name="Silverstein K.A.T."/>
            <person name="Beckman K.B."/>
            <person name="Gohl D.M."/>
        </authorList>
    </citation>
    <scope>NUCLEOTIDE SEQUENCE</scope>
    <source>
        <strain evidence="1">Duluth1</strain>
        <tissue evidence="1">Whole animal</tissue>
    </source>
</reference>
<proteinExistence type="predicted"/>
<name>A0A9D4KFA8_DREPO</name>
<evidence type="ECO:0000313" key="1">
    <source>
        <dbReference type="EMBL" id="KAH3838369.1"/>
    </source>
</evidence>
<gene>
    <name evidence="1" type="ORF">DPMN_111778</name>
</gene>
<dbReference type="AlphaFoldDB" id="A0A9D4KFA8"/>
<keyword evidence="2" id="KW-1185">Reference proteome</keyword>
<evidence type="ECO:0000313" key="2">
    <source>
        <dbReference type="Proteomes" id="UP000828390"/>
    </source>
</evidence>
<reference evidence="1" key="2">
    <citation type="submission" date="2020-11" db="EMBL/GenBank/DDBJ databases">
        <authorList>
            <person name="McCartney M.A."/>
            <person name="Auch B."/>
            <person name="Kono T."/>
            <person name="Mallez S."/>
            <person name="Becker A."/>
            <person name="Gohl D.M."/>
            <person name="Silverstein K.A.T."/>
            <person name="Koren S."/>
            <person name="Bechman K.B."/>
            <person name="Herman A."/>
            <person name="Abrahante J.E."/>
            <person name="Garbe J."/>
        </authorList>
    </citation>
    <scope>NUCLEOTIDE SEQUENCE</scope>
    <source>
        <strain evidence="1">Duluth1</strain>
        <tissue evidence="1">Whole animal</tissue>
    </source>
</reference>
<comment type="caution">
    <text evidence="1">The sequence shown here is derived from an EMBL/GenBank/DDBJ whole genome shotgun (WGS) entry which is preliminary data.</text>
</comment>
<organism evidence="1 2">
    <name type="scientific">Dreissena polymorpha</name>
    <name type="common">Zebra mussel</name>
    <name type="synonym">Mytilus polymorpha</name>
    <dbReference type="NCBI Taxonomy" id="45954"/>
    <lineage>
        <taxon>Eukaryota</taxon>
        <taxon>Metazoa</taxon>
        <taxon>Spiralia</taxon>
        <taxon>Lophotrochozoa</taxon>
        <taxon>Mollusca</taxon>
        <taxon>Bivalvia</taxon>
        <taxon>Autobranchia</taxon>
        <taxon>Heteroconchia</taxon>
        <taxon>Euheterodonta</taxon>
        <taxon>Imparidentia</taxon>
        <taxon>Neoheterodontei</taxon>
        <taxon>Myida</taxon>
        <taxon>Dreissenoidea</taxon>
        <taxon>Dreissenidae</taxon>
        <taxon>Dreissena</taxon>
    </lineage>
</organism>
<dbReference type="Proteomes" id="UP000828390">
    <property type="component" value="Unassembled WGS sequence"/>
</dbReference>
<protein>
    <submittedName>
        <fullName evidence="1">Uncharacterized protein</fullName>
    </submittedName>
</protein>
<sequence>MSQLGGISRQLPARRARKTVADSQYLQVQQKARAKRILQLGTCTIVQDIEKVPMEDRLHS</sequence>
<dbReference type="EMBL" id="JAIWYP010000004">
    <property type="protein sequence ID" value="KAH3838369.1"/>
    <property type="molecule type" value="Genomic_DNA"/>
</dbReference>
<accession>A0A9D4KFA8</accession>